<organism evidence="2 3">
    <name type="scientific">Pleurotus eryngii</name>
    <name type="common">Boletus of the steppes</name>
    <dbReference type="NCBI Taxonomy" id="5323"/>
    <lineage>
        <taxon>Eukaryota</taxon>
        <taxon>Fungi</taxon>
        <taxon>Dikarya</taxon>
        <taxon>Basidiomycota</taxon>
        <taxon>Agaricomycotina</taxon>
        <taxon>Agaricomycetes</taxon>
        <taxon>Agaricomycetidae</taxon>
        <taxon>Agaricales</taxon>
        <taxon>Pleurotineae</taxon>
        <taxon>Pleurotaceae</taxon>
        <taxon>Pleurotus</taxon>
    </lineage>
</organism>
<dbReference type="Proteomes" id="UP000807025">
    <property type="component" value="Unassembled WGS sequence"/>
</dbReference>
<evidence type="ECO:0000256" key="1">
    <source>
        <dbReference type="SAM" id="MobiDB-lite"/>
    </source>
</evidence>
<gene>
    <name evidence="2" type="ORF">BDN71DRAFT_1506194</name>
</gene>
<evidence type="ECO:0000313" key="3">
    <source>
        <dbReference type="Proteomes" id="UP000807025"/>
    </source>
</evidence>
<accession>A0A9P6A0K5</accession>
<name>A0A9P6A0K5_PLEER</name>
<dbReference type="OrthoDB" id="6017046at2759"/>
<protein>
    <submittedName>
        <fullName evidence="2">Uncharacterized protein</fullName>
    </submittedName>
</protein>
<dbReference type="AlphaFoldDB" id="A0A9P6A0K5"/>
<keyword evidence="3" id="KW-1185">Reference proteome</keyword>
<feature type="region of interest" description="Disordered" evidence="1">
    <location>
        <begin position="1"/>
        <end position="25"/>
    </location>
</feature>
<reference evidence="2" key="1">
    <citation type="submission" date="2020-11" db="EMBL/GenBank/DDBJ databases">
        <authorList>
            <consortium name="DOE Joint Genome Institute"/>
            <person name="Ahrendt S."/>
            <person name="Riley R."/>
            <person name="Andreopoulos W."/>
            <person name="Labutti K."/>
            <person name="Pangilinan J."/>
            <person name="Ruiz-Duenas F.J."/>
            <person name="Barrasa J.M."/>
            <person name="Sanchez-Garcia M."/>
            <person name="Camarero S."/>
            <person name="Miyauchi S."/>
            <person name="Serrano A."/>
            <person name="Linde D."/>
            <person name="Babiker R."/>
            <person name="Drula E."/>
            <person name="Ayuso-Fernandez I."/>
            <person name="Pacheco R."/>
            <person name="Padilla G."/>
            <person name="Ferreira P."/>
            <person name="Barriuso J."/>
            <person name="Kellner H."/>
            <person name="Castanera R."/>
            <person name="Alfaro M."/>
            <person name="Ramirez L."/>
            <person name="Pisabarro A.G."/>
            <person name="Kuo A."/>
            <person name="Tritt A."/>
            <person name="Lipzen A."/>
            <person name="He G."/>
            <person name="Yan M."/>
            <person name="Ng V."/>
            <person name="Cullen D."/>
            <person name="Martin F."/>
            <person name="Rosso M.-N."/>
            <person name="Henrissat B."/>
            <person name="Hibbett D."/>
            <person name="Martinez A.T."/>
            <person name="Grigoriev I.V."/>
        </authorList>
    </citation>
    <scope>NUCLEOTIDE SEQUENCE</scope>
    <source>
        <strain evidence="2">ATCC 90797</strain>
    </source>
</reference>
<sequence>MPAFAAVSQPFSGPMPNPTGKNQYQQQQYPSEDELWAALNLYAREKNGARLSTKEQQAWLKKEFGLSLGQGIPQVPLSSLSLMHQVHCDGYEKLNSQALGMGTVTLSIYGFKDQFSSFILALKVLPDVRNVETVCHLYLDMVEEYQSVPLQLVMDKGSEIDDMVHAQTYLCLQAAPEFAEEQWPATL</sequence>
<evidence type="ECO:0000313" key="2">
    <source>
        <dbReference type="EMBL" id="KAF9496050.1"/>
    </source>
</evidence>
<dbReference type="EMBL" id="MU154556">
    <property type="protein sequence ID" value="KAF9496050.1"/>
    <property type="molecule type" value="Genomic_DNA"/>
</dbReference>
<comment type="caution">
    <text evidence="2">The sequence shown here is derived from an EMBL/GenBank/DDBJ whole genome shotgun (WGS) entry which is preliminary data.</text>
</comment>
<proteinExistence type="predicted"/>